<proteinExistence type="predicted"/>
<feature type="compositionally biased region" description="Low complexity" evidence="1">
    <location>
        <begin position="150"/>
        <end position="159"/>
    </location>
</feature>
<name>A0A4P9ZY44_9FUNG</name>
<evidence type="ECO:0000313" key="2">
    <source>
        <dbReference type="EMBL" id="RKP37971.1"/>
    </source>
</evidence>
<feature type="compositionally biased region" description="Low complexity" evidence="1">
    <location>
        <begin position="40"/>
        <end position="68"/>
    </location>
</feature>
<evidence type="ECO:0000313" key="3">
    <source>
        <dbReference type="Proteomes" id="UP000268162"/>
    </source>
</evidence>
<feature type="region of interest" description="Disordered" evidence="1">
    <location>
        <begin position="1"/>
        <end position="161"/>
    </location>
</feature>
<dbReference type="EMBL" id="ML002422">
    <property type="protein sequence ID" value="RKP37971.1"/>
    <property type="molecule type" value="Genomic_DNA"/>
</dbReference>
<feature type="compositionally biased region" description="Low complexity" evidence="1">
    <location>
        <begin position="101"/>
        <end position="116"/>
    </location>
</feature>
<protein>
    <submittedName>
        <fullName evidence="2">Uncharacterized protein</fullName>
    </submittedName>
</protein>
<dbReference type="AlphaFoldDB" id="A0A4P9ZY44"/>
<evidence type="ECO:0000256" key="1">
    <source>
        <dbReference type="SAM" id="MobiDB-lite"/>
    </source>
</evidence>
<feature type="compositionally biased region" description="Low complexity" evidence="1">
    <location>
        <begin position="20"/>
        <end position="31"/>
    </location>
</feature>
<gene>
    <name evidence="2" type="ORF">BJ085DRAFT_32710</name>
</gene>
<reference evidence="3" key="1">
    <citation type="journal article" date="2018" name="Nat. Microbiol.">
        <title>Leveraging single-cell genomics to expand the fungal tree of life.</title>
        <authorList>
            <person name="Ahrendt S.R."/>
            <person name="Quandt C.A."/>
            <person name="Ciobanu D."/>
            <person name="Clum A."/>
            <person name="Salamov A."/>
            <person name="Andreopoulos B."/>
            <person name="Cheng J.F."/>
            <person name="Woyke T."/>
            <person name="Pelin A."/>
            <person name="Henrissat B."/>
            <person name="Reynolds N.K."/>
            <person name="Benny G.L."/>
            <person name="Smith M.E."/>
            <person name="James T.Y."/>
            <person name="Grigoriev I.V."/>
        </authorList>
    </citation>
    <scope>NUCLEOTIDE SEQUENCE [LARGE SCALE GENOMIC DNA]</scope>
    <source>
        <strain evidence="3">RSA 468</strain>
    </source>
</reference>
<keyword evidence="3" id="KW-1185">Reference proteome</keyword>
<accession>A0A4P9ZY44</accession>
<organism evidence="2 3">
    <name type="scientific">Dimargaris cristalligena</name>
    <dbReference type="NCBI Taxonomy" id="215637"/>
    <lineage>
        <taxon>Eukaryota</taxon>
        <taxon>Fungi</taxon>
        <taxon>Fungi incertae sedis</taxon>
        <taxon>Zoopagomycota</taxon>
        <taxon>Kickxellomycotina</taxon>
        <taxon>Dimargaritomycetes</taxon>
        <taxon>Dimargaritales</taxon>
        <taxon>Dimargaritaceae</taxon>
        <taxon>Dimargaris</taxon>
    </lineage>
</organism>
<feature type="compositionally biased region" description="Basic and acidic residues" evidence="1">
    <location>
        <begin position="130"/>
        <end position="143"/>
    </location>
</feature>
<sequence>MTTIQAPARIPYPLKIPHRSSSSATPSQPTSIRSAGVPVHSSKSHSSNSSTDTIVATPPATATPVSVPLSAGPEPHKKFGFAAVASRLTSPAGPRHRRTMSQESFSSQSSYEAGASHTPPTVPQSATPSGEEKKSSSFKERFSMAKLTRKTSVTSSTKSCNDSASLQKKYGVCEKGCIGKGATAVVRLVHHLDRATL</sequence>
<dbReference type="Proteomes" id="UP000268162">
    <property type="component" value="Unassembled WGS sequence"/>
</dbReference>